<dbReference type="EMBL" id="JAWDGP010001093">
    <property type="protein sequence ID" value="KAK3794752.1"/>
    <property type="molecule type" value="Genomic_DNA"/>
</dbReference>
<keyword evidence="1 2" id="KW-1015">Disulfide bond</keyword>
<dbReference type="InterPro" id="IPR013320">
    <property type="entry name" value="ConA-like_dom_sf"/>
</dbReference>
<evidence type="ECO:0000313" key="6">
    <source>
        <dbReference type="EMBL" id="KAK3794752.1"/>
    </source>
</evidence>
<feature type="domain" description="EGF-like" evidence="5">
    <location>
        <begin position="636"/>
        <end position="669"/>
    </location>
</feature>
<dbReference type="AlphaFoldDB" id="A0AAE1AVP9"/>
<dbReference type="SMART" id="SM00181">
    <property type="entry name" value="EGF"/>
    <property type="match status" value="2"/>
</dbReference>
<protein>
    <recommendedName>
        <fullName evidence="8">EGF-like domain-containing protein</fullName>
    </recommendedName>
</protein>
<evidence type="ECO:0000313" key="7">
    <source>
        <dbReference type="Proteomes" id="UP001283361"/>
    </source>
</evidence>
<comment type="caution">
    <text evidence="2">Lacks conserved residue(s) required for the propagation of feature annotation.</text>
</comment>
<feature type="domain" description="F5/8 type C" evidence="4">
    <location>
        <begin position="483"/>
        <end position="634"/>
    </location>
</feature>
<dbReference type="CDD" id="cd00054">
    <property type="entry name" value="EGF_CA"/>
    <property type="match status" value="2"/>
</dbReference>
<reference evidence="6" key="1">
    <citation type="journal article" date="2023" name="G3 (Bethesda)">
        <title>A reference genome for the long-term kleptoplast-retaining sea slug Elysia crispata morphotype clarki.</title>
        <authorList>
            <person name="Eastman K.E."/>
            <person name="Pendleton A.L."/>
            <person name="Shaikh M.A."/>
            <person name="Suttiyut T."/>
            <person name="Ogas R."/>
            <person name="Tomko P."/>
            <person name="Gavelis G."/>
            <person name="Widhalm J.R."/>
            <person name="Wisecaver J.H."/>
        </authorList>
    </citation>
    <scope>NUCLEOTIDE SEQUENCE</scope>
    <source>
        <strain evidence="6">ECLA1</strain>
    </source>
</reference>
<organism evidence="6 7">
    <name type="scientific">Elysia crispata</name>
    <name type="common">lettuce slug</name>
    <dbReference type="NCBI Taxonomy" id="231223"/>
    <lineage>
        <taxon>Eukaryota</taxon>
        <taxon>Metazoa</taxon>
        <taxon>Spiralia</taxon>
        <taxon>Lophotrochozoa</taxon>
        <taxon>Mollusca</taxon>
        <taxon>Gastropoda</taxon>
        <taxon>Heterobranchia</taxon>
        <taxon>Euthyneura</taxon>
        <taxon>Panpulmonata</taxon>
        <taxon>Sacoglossa</taxon>
        <taxon>Placobranchoidea</taxon>
        <taxon>Plakobranchidae</taxon>
        <taxon>Elysia</taxon>
    </lineage>
</organism>
<dbReference type="InterPro" id="IPR008979">
    <property type="entry name" value="Galactose-bd-like_sf"/>
</dbReference>
<feature type="compositionally biased region" description="Low complexity" evidence="3">
    <location>
        <begin position="836"/>
        <end position="854"/>
    </location>
</feature>
<keyword evidence="7" id="KW-1185">Reference proteome</keyword>
<dbReference type="FunFam" id="2.10.25.10:FF:000699">
    <property type="entry name" value="Uncharacterized protein, isoform C"/>
    <property type="match status" value="1"/>
</dbReference>
<feature type="disulfide bond" evidence="2">
    <location>
        <begin position="659"/>
        <end position="668"/>
    </location>
</feature>
<gene>
    <name evidence="6" type="ORF">RRG08_047028</name>
</gene>
<dbReference type="PANTHER" id="PTHR24543">
    <property type="entry name" value="MULTICOPPER OXIDASE-RELATED"/>
    <property type="match status" value="1"/>
</dbReference>
<proteinExistence type="predicted"/>
<feature type="domain" description="EGF-like" evidence="5">
    <location>
        <begin position="178"/>
        <end position="212"/>
    </location>
</feature>
<dbReference type="PROSITE" id="PS00022">
    <property type="entry name" value="EGF_1"/>
    <property type="match status" value="1"/>
</dbReference>
<dbReference type="InterPro" id="IPR013111">
    <property type="entry name" value="EGF_extracell"/>
</dbReference>
<dbReference type="Gene3D" id="2.60.120.260">
    <property type="entry name" value="Galactose-binding domain-like"/>
    <property type="match status" value="2"/>
</dbReference>
<evidence type="ECO:0008006" key="8">
    <source>
        <dbReference type="Google" id="ProtNLM"/>
    </source>
</evidence>
<feature type="compositionally biased region" description="Polar residues" evidence="3">
    <location>
        <begin position="855"/>
        <end position="878"/>
    </location>
</feature>
<dbReference type="InterPro" id="IPR000421">
    <property type="entry name" value="FA58C"/>
</dbReference>
<dbReference type="PROSITE" id="PS50022">
    <property type="entry name" value="FA58C_3"/>
    <property type="match status" value="1"/>
</dbReference>
<evidence type="ECO:0000256" key="3">
    <source>
        <dbReference type="SAM" id="MobiDB-lite"/>
    </source>
</evidence>
<evidence type="ECO:0000259" key="4">
    <source>
        <dbReference type="PROSITE" id="PS50022"/>
    </source>
</evidence>
<dbReference type="SUPFAM" id="SSF57196">
    <property type="entry name" value="EGF/Laminin"/>
    <property type="match status" value="1"/>
</dbReference>
<dbReference type="SUPFAM" id="SSF49899">
    <property type="entry name" value="Concanavalin A-like lectins/glucanases"/>
    <property type="match status" value="2"/>
</dbReference>
<evidence type="ECO:0000259" key="5">
    <source>
        <dbReference type="PROSITE" id="PS50026"/>
    </source>
</evidence>
<dbReference type="Gene3D" id="2.60.120.200">
    <property type="match status" value="1"/>
</dbReference>
<evidence type="ECO:0000256" key="1">
    <source>
        <dbReference type="ARBA" id="ARBA00023157"/>
    </source>
</evidence>
<dbReference type="PROSITE" id="PS50026">
    <property type="entry name" value="EGF_3"/>
    <property type="match status" value="2"/>
</dbReference>
<sequence>MEEFCPIFGIYLAVHDLHCNKPIGISDPNSFPLDRIVVSSNDAGHEKQYIRFGCCQGQLGKAWCPAPNDANPFVEIHLEKPVPIGSIHMQPPTVLAPPFPPNYQVPDKFMISFDLMFKLKGLSSVLTVAENVPAIANESVRAVDIGLQPALFTDLIRIEPKRSRRSPCFRQELCEFDVSALCPANFCQNGGVCAGQFSCDCSATGFFGNQCQLTKQSIPVTNFKFVTIVRQTVITTSLNLTLHGQVTLDTSDLLNPSSVIPAGSYIDLASPSIDPCLADLDKCTSGFTISVTVSFSQVNSGQQMVLTSGALEKNIPGIALFFQKGQITAFVGTSTKAWVVTKTFPLVANRWYELTISWSPGQGLVLLEKDQIIGSSFLAGGRAPTGSSPNQLTLGSPLKTTLAVLKVKAVLTVSLFVQDVNRAGLHTLDTSGPTTTPAVVTTTTATVARTTTPAASTTRVPTTTQAPTTLAPVTTTKTWVPVCNSPLGMSDGSIRPGQILASSSVQGHGTEMSRAGCCIGMEDGAWCADPSDPDPWIEVTLTQPMTISAVSFQVPERVDSTVIPANYAEIVRLEYNDLSANSSNMKVFGRLPVMKNATVAYLAGLKPTVVTDKIRMYVINSTGNACTRFELLGCDPTDLCAPDFCQNNGTCIAENSCKCEPGFFGNRCELTKSQIVSKPVQFLTIKNNTITTTDNSTTLTAKGNVSLVNAGNSTTAIQLTNGGSVTLPADPCVQSPGLCVSGFTLTVQLSLLNISNDKVFIATNNGGNKVLKHKLTFQVVTSTFTWTVDATFTWQQGAWHNLTVTFSPSSGISLVIDGQLLGGSTGVQTAPSVQKPPITQTSSSAQPTQQPVTSMTSTTPSGVRASQSTAPSNMNGGQTSSTPSSTTAQQIAPTALPPGGQALCLGCIPGSLSTNGTTTTTTILVMSVLTIHLHLTDLQRAGLTTVKQSSKSKVTCHSTKLDFNFLNMTASQTEVVTSLGSYKSYGNVTVEKEGHNVLLVLDTQGEYVEVSNTGHPCVDDITACSSNLTYRLVFRYLDFHVQPNFLLSSGGDLLNSTGISLYYFHGKFNFWVKDGVWLSETI</sequence>
<accession>A0AAE1AVP9</accession>
<feature type="region of interest" description="Disordered" evidence="3">
    <location>
        <begin position="827"/>
        <end position="893"/>
    </location>
</feature>
<name>A0AAE1AVP9_9GAST</name>
<dbReference type="Pfam" id="PF07974">
    <property type="entry name" value="EGF_2"/>
    <property type="match status" value="1"/>
</dbReference>
<dbReference type="PROSITE" id="PS01186">
    <property type="entry name" value="EGF_2"/>
    <property type="match status" value="1"/>
</dbReference>
<keyword evidence="2" id="KW-0245">EGF-like domain</keyword>
<dbReference type="Gene3D" id="2.10.25.10">
    <property type="entry name" value="Laminin"/>
    <property type="match status" value="2"/>
</dbReference>
<dbReference type="SUPFAM" id="SSF49785">
    <property type="entry name" value="Galactose-binding domain-like"/>
    <property type="match status" value="2"/>
</dbReference>
<dbReference type="InterPro" id="IPR000742">
    <property type="entry name" value="EGF"/>
</dbReference>
<comment type="caution">
    <text evidence="6">The sequence shown here is derived from an EMBL/GenBank/DDBJ whole genome shotgun (WGS) entry which is preliminary data.</text>
</comment>
<evidence type="ECO:0000256" key="2">
    <source>
        <dbReference type="PROSITE-ProRule" id="PRU00076"/>
    </source>
</evidence>
<dbReference type="Proteomes" id="UP001283361">
    <property type="component" value="Unassembled WGS sequence"/>
</dbReference>